<dbReference type="InterPro" id="IPR007833">
    <property type="entry name" value="Capsule_polysaccharide_synth"/>
</dbReference>
<sequence length="684" mass="75434">MAVERDPKPEAAAEIPRRLCHQNLSFLRDRRLKRMLSLAGHEMRFGLPRAGDGVAVWGASPTAWRGERLAGARSLPLVRLEDAFLRSIRPGRMGDAPLGLLIDPYGVHFDPARESLTERILSRDPLDNSNLLARAKDGISRLRHLDLSKYNLHDPSLPPPPPGYVLVVDQTLGDASVRASGGDQALFDEMLEAARADWPGTPVVIKTHPETAHGLRPGHYGPRHAGPGVTLLDAPVSPWALLEGAVAVYTVSSQLGFEAILAGHRPRVWGQPFYAGWGLTGDRTPPPRRTRSLTRAQIFAGAMILAPVWYDPCRDRLCSFEEALDQLEAETRAFRQDRHGHSAMGMRLWKRSRLQAFFGDEKPLRFIDTPEQAKGSLLIWAGKEPADLARPALRVEDGFLRSRGLGAELVPPLSLVADDLGIYYDPTRPSRLEALILSPLPPGGRVRAERLIGRLREANLTKYNLEGVLSSLPAREDHHNSYILVPGQVEDDASILKGAGALRTNLDLLRAAREASPEAAIFYKPHPDVEAGLRPGALAEADALRYADMILTDAPMAAVLGQVDEVWTLTSLTGFEALIRGKRVTTLGAPFYAGWGLTRDLGEIPPRRLRREDGSLQPRPDLAHLVHAALIAYPRYWDPVSRRPCPPEVALDRLASGTIPHPGRLNRLVSKLQGRFAGYARFWR</sequence>
<dbReference type="RefSeq" id="WP_233352359.1">
    <property type="nucleotide sequence ID" value="NZ_UXAW01000104.1"/>
</dbReference>
<accession>A0A3P5XV70</accession>
<dbReference type="GO" id="GO:0015774">
    <property type="term" value="P:polysaccharide transport"/>
    <property type="evidence" value="ECO:0007669"/>
    <property type="project" value="InterPro"/>
</dbReference>
<keyword evidence="2" id="KW-1185">Reference proteome</keyword>
<dbReference type="CDD" id="cd16440">
    <property type="entry name" value="beta_Kdo_transferase_KpsC_1"/>
    <property type="match status" value="1"/>
</dbReference>
<dbReference type="AlphaFoldDB" id="A0A3P5XV70"/>
<dbReference type="Proteomes" id="UP000277498">
    <property type="component" value="Unassembled WGS sequence"/>
</dbReference>
<dbReference type="Pfam" id="PF05159">
    <property type="entry name" value="Capsule_synth"/>
    <property type="match status" value="3"/>
</dbReference>
<proteinExistence type="predicted"/>
<organism evidence="1 2">
    <name type="scientific">Pseudogemmobacter humi</name>
    <dbReference type="NCBI Taxonomy" id="2483812"/>
    <lineage>
        <taxon>Bacteria</taxon>
        <taxon>Pseudomonadati</taxon>
        <taxon>Pseudomonadota</taxon>
        <taxon>Alphaproteobacteria</taxon>
        <taxon>Rhodobacterales</taxon>
        <taxon>Paracoccaceae</taxon>
        <taxon>Pseudogemmobacter</taxon>
    </lineage>
</organism>
<dbReference type="EMBL" id="UXAW01000104">
    <property type="protein sequence ID" value="VDC33078.1"/>
    <property type="molecule type" value="Genomic_DNA"/>
</dbReference>
<evidence type="ECO:0000313" key="2">
    <source>
        <dbReference type="Proteomes" id="UP000277498"/>
    </source>
</evidence>
<dbReference type="GO" id="GO:0000271">
    <property type="term" value="P:polysaccharide biosynthetic process"/>
    <property type="evidence" value="ECO:0007669"/>
    <property type="project" value="InterPro"/>
</dbReference>
<name>A0A3P5XV70_9RHOB</name>
<dbReference type="CDD" id="cd16439">
    <property type="entry name" value="beta_Kdo_transferase_KpsC_2"/>
    <property type="match status" value="1"/>
</dbReference>
<gene>
    <name evidence="1" type="ORF">XINFAN_03626</name>
</gene>
<reference evidence="1 2" key="1">
    <citation type="submission" date="2018-11" db="EMBL/GenBank/DDBJ databases">
        <authorList>
            <person name="Criscuolo A."/>
        </authorList>
    </citation>
    <scope>NUCLEOTIDE SEQUENCE [LARGE SCALE GENOMIC DNA]</scope>
    <source>
        <strain evidence="1">ACIP111625</strain>
    </source>
</reference>
<protein>
    <submittedName>
        <fullName evidence="1">Capsule polysaccharide biosynthesis protein</fullName>
    </submittedName>
</protein>
<evidence type="ECO:0000313" key="1">
    <source>
        <dbReference type="EMBL" id="VDC33078.1"/>
    </source>
</evidence>